<evidence type="ECO:0000313" key="4">
    <source>
        <dbReference type="EMBL" id="TVU27472.1"/>
    </source>
</evidence>
<feature type="signal peptide" evidence="2">
    <location>
        <begin position="1"/>
        <end position="32"/>
    </location>
</feature>
<evidence type="ECO:0000313" key="5">
    <source>
        <dbReference type="Proteomes" id="UP000324897"/>
    </source>
</evidence>
<dbReference type="Gene3D" id="2.60.40.420">
    <property type="entry name" value="Cupredoxins - blue copper proteins"/>
    <property type="match status" value="1"/>
</dbReference>
<organism evidence="4 5">
    <name type="scientific">Eragrostis curvula</name>
    <name type="common">weeping love grass</name>
    <dbReference type="NCBI Taxonomy" id="38414"/>
    <lineage>
        <taxon>Eukaryota</taxon>
        <taxon>Viridiplantae</taxon>
        <taxon>Streptophyta</taxon>
        <taxon>Embryophyta</taxon>
        <taxon>Tracheophyta</taxon>
        <taxon>Spermatophyta</taxon>
        <taxon>Magnoliopsida</taxon>
        <taxon>Liliopsida</taxon>
        <taxon>Poales</taxon>
        <taxon>Poaceae</taxon>
        <taxon>PACMAD clade</taxon>
        <taxon>Chloridoideae</taxon>
        <taxon>Eragrostideae</taxon>
        <taxon>Eragrostidinae</taxon>
        <taxon>Eragrostis</taxon>
    </lineage>
</organism>
<dbReference type="EMBL" id="RWGY01000013">
    <property type="protein sequence ID" value="TVU27472.1"/>
    <property type="molecule type" value="Genomic_DNA"/>
</dbReference>
<accession>A0A5J9UUF0</accession>
<dbReference type="CDD" id="cd13849">
    <property type="entry name" value="CuRO_1_LCC_plant"/>
    <property type="match status" value="1"/>
</dbReference>
<dbReference type="AlphaFoldDB" id="A0A5J9UUF0"/>
<evidence type="ECO:0000259" key="3">
    <source>
        <dbReference type="Pfam" id="PF07732"/>
    </source>
</evidence>
<evidence type="ECO:0000256" key="1">
    <source>
        <dbReference type="ARBA" id="ARBA00010609"/>
    </source>
</evidence>
<dbReference type="Proteomes" id="UP000324897">
    <property type="component" value="Chromosome 2"/>
</dbReference>
<evidence type="ECO:0000256" key="2">
    <source>
        <dbReference type="SAM" id="SignalP"/>
    </source>
</evidence>
<dbReference type="GO" id="GO:0005507">
    <property type="term" value="F:copper ion binding"/>
    <property type="evidence" value="ECO:0007669"/>
    <property type="project" value="InterPro"/>
</dbReference>
<dbReference type="InterPro" id="IPR045087">
    <property type="entry name" value="Cu-oxidase_fam"/>
</dbReference>
<reference evidence="4 5" key="1">
    <citation type="journal article" date="2019" name="Sci. Rep.">
        <title>A high-quality genome of Eragrostis curvula grass provides insights into Poaceae evolution and supports new strategies to enhance forage quality.</title>
        <authorList>
            <person name="Carballo J."/>
            <person name="Santos B.A.C.M."/>
            <person name="Zappacosta D."/>
            <person name="Garbus I."/>
            <person name="Selva J.P."/>
            <person name="Gallo C.A."/>
            <person name="Diaz A."/>
            <person name="Albertini E."/>
            <person name="Caccamo M."/>
            <person name="Echenique V."/>
        </authorList>
    </citation>
    <scope>NUCLEOTIDE SEQUENCE [LARGE SCALE GENOMIC DNA]</scope>
    <source>
        <strain evidence="5">cv. Victoria</strain>
        <tissue evidence="4">Leaf</tissue>
    </source>
</reference>
<proteinExistence type="inferred from homology"/>
<dbReference type="Pfam" id="PF07732">
    <property type="entry name" value="Cu-oxidase_3"/>
    <property type="match status" value="1"/>
</dbReference>
<comment type="caution">
    <text evidence="4">The sequence shown here is derived from an EMBL/GenBank/DDBJ whole genome shotgun (WGS) entry which is preliminary data.</text>
</comment>
<sequence>MQAVFGMSRSAGSIPLLLMLVSLALFCSVTVAKQQYHEFVIQEASVTRLCNSRKIVTVNGQFPGPALEVNEGDCLAVKVTNKGQYNVTVHWHGVRQMRTGWSDGPEFVTQCPIRPGGSYTYRFTVARQEGTLWWHAHSSWLRATVHGALIIRPRAKVPYPFNNGKPPAREIPIILGTNTFFFSVRYYTFALLCQGTRTAWHTSHLVSASFRPVRMGGFGWGWPAEITVATVIRERQRSPAPAGTVTSPAI</sequence>
<dbReference type="Gramene" id="TVU27472">
    <property type="protein sequence ID" value="TVU27472"/>
    <property type="gene ID" value="EJB05_30086"/>
</dbReference>
<dbReference type="InterPro" id="IPR034288">
    <property type="entry name" value="CuRO_1_LCC"/>
</dbReference>
<name>A0A5J9UUF0_9POAL</name>
<keyword evidence="5" id="KW-1185">Reference proteome</keyword>
<dbReference type="GO" id="GO:0016491">
    <property type="term" value="F:oxidoreductase activity"/>
    <property type="evidence" value="ECO:0007669"/>
    <property type="project" value="TreeGrafter"/>
</dbReference>
<dbReference type="InterPro" id="IPR008972">
    <property type="entry name" value="Cupredoxin"/>
</dbReference>
<comment type="similarity">
    <text evidence="1">Belongs to the multicopper oxidase family.</text>
</comment>
<dbReference type="FunFam" id="2.60.40.420:FF:000062">
    <property type="entry name" value="Laccase"/>
    <property type="match status" value="1"/>
</dbReference>
<protein>
    <recommendedName>
        <fullName evidence="3">Plastocyanin-like domain-containing protein</fullName>
    </recommendedName>
</protein>
<feature type="domain" description="Plastocyanin-like" evidence="3">
    <location>
        <begin position="41"/>
        <end position="155"/>
    </location>
</feature>
<dbReference type="OrthoDB" id="679880at2759"/>
<dbReference type="SUPFAM" id="SSF49503">
    <property type="entry name" value="Cupredoxins"/>
    <property type="match status" value="1"/>
</dbReference>
<dbReference type="PANTHER" id="PTHR11709">
    <property type="entry name" value="MULTI-COPPER OXIDASE"/>
    <property type="match status" value="1"/>
</dbReference>
<feature type="chain" id="PRO_5023912372" description="Plastocyanin-like domain-containing protein" evidence="2">
    <location>
        <begin position="33"/>
        <end position="250"/>
    </location>
</feature>
<gene>
    <name evidence="4" type="ORF">EJB05_30086</name>
</gene>
<dbReference type="InterPro" id="IPR011707">
    <property type="entry name" value="Cu-oxidase-like_N"/>
</dbReference>
<keyword evidence="2" id="KW-0732">Signal</keyword>
<dbReference type="PANTHER" id="PTHR11709:SF457">
    <property type="entry name" value="LACCASE-17-RELATED"/>
    <property type="match status" value="1"/>
</dbReference>